<feature type="compositionally biased region" description="Basic and acidic residues" evidence="2">
    <location>
        <begin position="81"/>
        <end position="94"/>
    </location>
</feature>
<feature type="domain" description="Myosin tail" evidence="3">
    <location>
        <begin position="2"/>
        <end position="76"/>
    </location>
</feature>
<dbReference type="InterPro" id="IPR002928">
    <property type="entry name" value="Myosin_tail"/>
</dbReference>
<evidence type="ECO:0000313" key="5">
    <source>
        <dbReference type="Proteomes" id="UP000053660"/>
    </source>
</evidence>
<organism evidence="4 5">
    <name type="scientific">Oesophagostomum dentatum</name>
    <name type="common">Nodular worm</name>
    <dbReference type="NCBI Taxonomy" id="61180"/>
    <lineage>
        <taxon>Eukaryota</taxon>
        <taxon>Metazoa</taxon>
        <taxon>Ecdysozoa</taxon>
        <taxon>Nematoda</taxon>
        <taxon>Chromadorea</taxon>
        <taxon>Rhabditida</taxon>
        <taxon>Rhabditina</taxon>
        <taxon>Rhabditomorpha</taxon>
        <taxon>Strongyloidea</taxon>
        <taxon>Strongylidae</taxon>
        <taxon>Oesophagostomum</taxon>
    </lineage>
</organism>
<evidence type="ECO:0000259" key="3">
    <source>
        <dbReference type="Pfam" id="PF01576"/>
    </source>
</evidence>
<gene>
    <name evidence="4" type="ORF">OESDEN_21871</name>
</gene>
<dbReference type="Proteomes" id="UP000053660">
    <property type="component" value="Unassembled WGS sequence"/>
</dbReference>
<evidence type="ECO:0000256" key="2">
    <source>
        <dbReference type="SAM" id="MobiDB-lite"/>
    </source>
</evidence>
<dbReference type="Pfam" id="PF01576">
    <property type="entry name" value="Myosin_tail_1"/>
    <property type="match status" value="1"/>
</dbReference>
<evidence type="ECO:0000256" key="1">
    <source>
        <dbReference type="ARBA" id="ARBA00023054"/>
    </source>
</evidence>
<dbReference type="AlphaFoldDB" id="A0A0B1S4U1"/>
<keyword evidence="5" id="KW-1185">Reference proteome</keyword>
<feature type="compositionally biased region" description="Basic and acidic residues" evidence="2">
    <location>
        <begin position="8"/>
        <end position="37"/>
    </location>
</feature>
<dbReference type="GO" id="GO:0016459">
    <property type="term" value="C:myosin complex"/>
    <property type="evidence" value="ECO:0007669"/>
    <property type="project" value="InterPro"/>
</dbReference>
<sequence>MEMNVQLEEEKRQTEQHRESFERTNSRYKAERRRASELEEELNTASSKCRELSRQLLDANEVNDALTREINGLRARAAMASDRRLMSSSRDMRRFGSSNSLSRGEGFVPVFPRNTSSVGGSDAGEARPSSRTTPGGSTYGQSEDGDSTKT</sequence>
<accession>A0A0B1S4U1</accession>
<reference evidence="4 5" key="1">
    <citation type="submission" date="2014-03" db="EMBL/GenBank/DDBJ databases">
        <title>Draft genome of the hookworm Oesophagostomum dentatum.</title>
        <authorList>
            <person name="Mitreva M."/>
        </authorList>
    </citation>
    <scope>NUCLEOTIDE SEQUENCE [LARGE SCALE GENOMIC DNA]</scope>
    <source>
        <strain evidence="4 5">OD-Hann</strain>
    </source>
</reference>
<feature type="region of interest" description="Disordered" evidence="2">
    <location>
        <begin position="80"/>
        <end position="150"/>
    </location>
</feature>
<feature type="compositionally biased region" description="Polar residues" evidence="2">
    <location>
        <begin position="129"/>
        <end position="141"/>
    </location>
</feature>
<proteinExistence type="predicted"/>
<feature type="region of interest" description="Disordered" evidence="2">
    <location>
        <begin position="1"/>
        <end position="50"/>
    </location>
</feature>
<dbReference type="OrthoDB" id="5866372at2759"/>
<evidence type="ECO:0000313" key="4">
    <source>
        <dbReference type="EMBL" id="KHJ78507.1"/>
    </source>
</evidence>
<name>A0A0B1S4U1_OESDE</name>
<dbReference type="EMBL" id="KN609706">
    <property type="protein sequence ID" value="KHJ78507.1"/>
    <property type="molecule type" value="Genomic_DNA"/>
</dbReference>
<keyword evidence="1" id="KW-0175">Coiled coil</keyword>
<protein>
    <recommendedName>
        <fullName evidence="3">Myosin tail domain-containing protein</fullName>
    </recommendedName>
</protein>